<accession>A0ABC8SHE6</accession>
<feature type="region of interest" description="Disordered" evidence="1">
    <location>
        <begin position="105"/>
        <end position="150"/>
    </location>
</feature>
<gene>
    <name evidence="2" type="ORF">ILEXP_LOCUS25166</name>
</gene>
<dbReference type="AlphaFoldDB" id="A0ABC8SHE6"/>
<name>A0ABC8SHE6_9AQUA</name>
<proteinExistence type="predicted"/>
<comment type="caution">
    <text evidence="2">The sequence shown here is derived from an EMBL/GenBank/DDBJ whole genome shotgun (WGS) entry which is preliminary data.</text>
</comment>
<feature type="compositionally biased region" description="Polar residues" evidence="1">
    <location>
        <begin position="123"/>
        <end position="140"/>
    </location>
</feature>
<dbReference type="EMBL" id="CAUOFW020002881">
    <property type="protein sequence ID" value="CAK9156621.1"/>
    <property type="molecule type" value="Genomic_DNA"/>
</dbReference>
<evidence type="ECO:0000313" key="3">
    <source>
        <dbReference type="Proteomes" id="UP001642360"/>
    </source>
</evidence>
<organism evidence="2 3">
    <name type="scientific">Ilex paraguariensis</name>
    <name type="common">yerba mate</name>
    <dbReference type="NCBI Taxonomy" id="185542"/>
    <lineage>
        <taxon>Eukaryota</taxon>
        <taxon>Viridiplantae</taxon>
        <taxon>Streptophyta</taxon>
        <taxon>Embryophyta</taxon>
        <taxon>Tracheophyta</taxon>
        <taxon>Spermatophyta</taxon>
        <taxon>Magnoliopsida</taxon>
        <taxon>eudicotyledons</taxon>
        <taxon>Gunneridae</taxon>
        <taxon>Pentapetalae</taxon>
        <taxon>asterids</taxon>
        <taxon>campanulids</taxon>
        <taxon>Aquifoliales</taxon>
        <taxon>Aquifoliaceae</taxon>
        <taxon>Ilex</taxon>
    </lineage>
</organism>
<feature type="compositionally biased region" description="Low complexity" evidence="1">
    <location>
        <begin position="112"/>
        <end position="122"/>
    </location>
</feature>
<reference evidence="2 3" key="1">
    <citation type="submission" date="2024-02" db="EMBL/GenBank/DDBJ databases">
        <authorList>
            <person name="Vignale AGUSTIN F."/>
            <person name="Sosa J E."/>
            <person name="Modenutti C."/>
        </authorList>
    </citation>
    <scope>NUCLEOTIDE SEQUENCE [LARGE SCALE GENOMIC DNA]</scope>
</reference>
<dbReference type="Proteomes" id="UP001642360">
    <property type="component" value="Unassembled WGS sequence"/>
</dbReference>
<sequence length="254" mass="28007">MISLSSMSYIGCSIIEVFVNVGIFQKESALCLIVLLSWCAFDHLQGMTGLLVLLRAYRPSSCNMANKVIYDIEISAYFFFPLICSDAQMPRNVACPVSPRLHPQSAHHANRRLSPSPISSPRVTSGSSTPLTAGSGTTASHLPKLPTNYLHEGMGTIPRSPNSHYLNGNPSFQNLKPDMFQGRPQTTFTFRAIVPAENGFHGDQFGRRATKELYGVQSALADRVSQQLLREHVKLNPSLNLKPYSPVFGRSNRV</sequence>
<keyword evidence="3" id="KW-1185">Reference proteome</keyword>
<evidence type="ECO:0000313" key="2">
    <source>
        <dbReference type="EMBL" id="CAK9156621.1"/>
    </source>
</evidence>
<protein>
    <submittedName>
        <fullName evidence="2">Uncharacterized protein</fullName>
    </submittedName>
</protein>
<evidence type="ECO:0000256" key="1">
    <source>
        <dbReference type="SAM" id="MobiDB-lite"/>
    </source>
</evidence>